<dbReference type="EMBL" id="CADCXN010000098">
    <property type="protein sequence ID" value="CAA9892334.1"/>
    <property type="molecule type" value="Genomic_DNA"/>
</dbReference>
<keyword evidence="6" id="KW-0472">Membrane</keyword>
<dbReference type="GO" id="GO:0008643">
    <property type="term" value="P:carbohydrate transport"/>
    <property type="evidence" value="ECO:0007669"/>
    <property type="project" value="InterPro"/>
</dbReference>
<dbReference type="RefSeq" id="WP_174627121.1">
    <property type="nucleotide sequence ID" value="NZ_CADCXN010000098.1"/>
</dbReference>
<keyword evidence="3" id="KW-0547">Nucleotide-binding</keyword>
<evidence type="ECO:0000256" key="6">
    <source>
        <dbReference type="ARBA" id="ARBA00023136"/>
    </source>
</evidence>
<dbReference type="InterPro" id="IPR047641">
    <property type="entry name" value="ABC_transpr_MalK/UgpC-like"/>
</dbReference>
<dbReference type="PROSITE" id="PS50893">
    <property type="entry name" value="ABC_TRANSPORTER_2"/>
    <property type="match status" value="1"/>
</dbReference>
<evidence type="ECO:0000256" key="3">
    <source>
        <dbReference type="ARBA" id="ARBA00022741"/>
    </source>
</evidence>
<dbReference type="SUPFAM" id="SSF52540">
    <property type="entry name" value="P-loop containing nucleoside triphosphate hydrolases"/>
    <property type="match status" value="1"/>
</dbReference>
<dbReference type="PANTHER" id="PTHR43875">
    <property type="entry name" value="MALTODEXTRIN IMPORT ATP-BINDING PROTEIN MSMX"/>
    <property type="match status" value="1"/>
</dbReference>
<evidence type="ECO:0000256" key="2">
    <source>
        <dbReference type="ARBA" id="ARBA00022475"/>
    </source>
</evidence>
<dbReference type="Gene3D" id="2.40.50.140">
    <property type="entry name" value="Nucleic acid-binding proteins"/>
    <property type="match status" value="1"/>
</dbReference>
<dbReference type="CDD" id="cd03301">
    <property type="entry name" value="ABC_MalK_N"/>
    <property type="match status" value="1"/>
</dbReference>
<dbReference type="InterPro" id="IPR017871">
    <property type="entry name" value="ABC_transporter-like_CS"/>
</dbReference>
<evidence type="ECO:0000256" key="5">
    <source>
        <dbReference type="ARBA" id="ARBA00022967"/>
    </source>
</evidence>
<sequence>MAEIILDRVSKHFPDGTVTLQEVSFTIRNGEFFILVGPSGCGKSTLLNLIVGLEAVSAGEIRVDGRTVNKLDPKDRNMAMVFQSYALYPHMSVRENIAFPLRLAKVSNAEIARRVDEAAAILELTPLLERKPASLSGGQRQRVAMGRAIVREPEVFLLDEPLSNLDARLRVQMRIEIARLQKRLGTTLIYVTHDQTEAMTMGDRVAVMNRGKVQQIGTPRELYYHPANLFVAGFMGSPGMNFLPALIDGTRLILPIGETELAEEMLRHLPADCTELIAGIRPEYFRPLEADNISRGELAFDAFIDVLEWSGAELYVYFDVKVPVKSLAIPWPDDLCGKIRENNTLPLVARLPSSVFISKGDKISLLLDTCKIHLFAYKTGKSYTRKLPLAPAGNE</sequence>
<dbReference type="GO" id="GO:0140359">
    <property type="term" value="F:ABC-type transporter activity"/>
    <property type="evidence" value="ECO:0007669"/>
    <property type="project" value="InterPro"/>
</dbReference>
<dbReference type="PROSITE" id="PS00211">
    <property type="entry name" value="ABC_TRANSPORTER_1"/>
    <property type="match status" value="1"/>
</dbReference>
<keyword evidence="1" id="KW-0813">Transport</keyword>
<dbReference type="EC" id="3.6.3.-" evidence="8"/>
<dbReference type="InterPro" id="IPR015855">
    <property type="entry name" value="ABC_transpr_MalK-like"/>
</dbReference>
<name>A0A8S0X302_9GAMM</name>
<evidence type="ECO:0000313" key="9">
    <source>
        <dbReference type="Proteomes" id="UP000494216"/>
    </source>
</evidence>
<dbReference type="Pfam" id="PF17912">
    <property type="entry name" value="OB_MalK"/>
    <property type="match status" value="1"/>
</dbReference>
<dbReference type="InterPro" id="IPR003439">
    <property type="entry name" value="ABC_transporter-like_ATP-bd"/>
</dbReference>
<dbReference type="NCBIfam" id="NF008653">
    <property type="entry name" value="PRK11650.1"/>
    <property type="match status" value="1"/>
</dbReference>
<dbReference type="InterPro" id="IPR012340">
    <property type="entry name" value="NA-bd_OB-fold"/>
</dbReference>
<dbReference type="FunFam" id="3.40.50.300:FF:000042">
    <property type="entry name" value="Maltose/maltodextrin ABC transporter, ATP-binding protein"/>
    <property type="match status" value="1"/>
</dbReference>
<dbReference type="InterPro" id="IPR040582">
    <property type="entry name" value="OB_MalK-like"/>
</dbReference>
<keyword evidence="8" id="KW-0378">Hydrolase</keyword>
<keyword evidence="9" id="KW-1185">Reference proteome</keyword>
<accession>A0A8S0X302</accession>
<gene>
    <name evidence="8" type="primary">sugC</name>
    <name evidence="8" type="ORF">METHB2_660005</name>
</gene>
<keyword evidence="4 8" id="KW-0067">ATP-binding</keyword>
<keyword evidence="2" id="KW-1003">Cell membrane</keyword>
<dbReference type="GO" id="GO:0055052">
    <property type="term" value="C:ATP-binding cassette (ABC) transporter complex, substrate-binding subunit-containing"/>
    <property type="evidence" value="ECO:0007669"/>
    <property type="project" value="TreeGrafter"/>
</dbReference>
<dbReference type="PANTHER" id="PTHR43875:SF15">
    <property type="entry name" value="TREHALOSE IMPORT ATP-BINDING PROTEIN SUGC"/>
    <property type="match status" value="1"/>
</dbReference>
<proteinExistence type="predicted"/>
<dbReference type="InterPro" id="IPR027417">
    <property type="entry name" value="P-loop_NTPase"/>
</dbReference>
<dbReference type="AlphaFoldDB" id="A0A8S0X302"/>
<dbReference type="Pfam" id="PF00005">
    <property type="entry name" value="ABC_tran"/>
    <property type="match status" value="1"/>
</dbReference>
<evidence type="ECO:0000256" key="1">
    <source>
        <dbReference type="ARBA" id="ARBA00022448"/>
    </source>
</evidence>
<keyword evidence="5" id="KW-1278">Translocase</keyword>
<dbReference type="InterPro" id="IPR003593">
    <property type="entry name" value="AAA+_ATPase"/>
</dbReference>
<reference evidence="8 9" key="1">
    <citation type="submission" date="2020-02" db="EMBL/GenBank/DDBJ databases">
        <authorList>
            <person name="Hogendoorn C."/>
        </authorList>
    </citation>
    <scope>NUCLEOTIDE SEQUENCE [LARGE SCALE GENOMIC DNA]</scope>
    <source>
        <strain evidence="8">METHB21</strain>
    </source>
</reference>
<evidence type="ECO:0000256" key="4">
    <source>
        <dbReference type="ARBA" id="ARBA00022840"/>
    </source>
</evidence>
<protein>
    <submittedName>
        <fullName evidence="8">Trehalose import ATP-binding protein SugC</fullName>
        <ecNumber evidence="8">3.6.3.-</ecNumber>
    </submittedName>
</protein>
<dbReference type="SUPFAM" id="SSF50331">
    <property type="entry name" value="MOP-like"/>
    <property type="match status" value="1"/>
</dbReference>
<organism evidence="8 9">
    <name type="scientific">Candidatus Methylobacter favarea</name>
    <dbReference type="NCBI Taxonomy" id="2707345"/>
    <lineage>
        <taxon>Bacteria</taxon>
        <taxon>Pseudomonadati</taxon>
        <taxon>Pseudomonadota</taxon>
        <taxon>Gammaproteobacteria</taxon>
        <taxon>Methylococcales</taxon>
        <taxon>Methylococcaceae</taxon>
        <taxon>Methylobacter</taxon>
    </lineage>
</organism>
<dbReference type="InterPro" id="IPR008995">
    <property type="entry name" value="Mo/tungstate-bd_C_term_dom"/>
</dbReference>
<evidence type="ECO:0000313" key="8">
    <source>
        <dbReference type="EMBL" id="CAA9892334.1"/>
    </source>
</evidence>
<dbReference type="Gene3D" id="2.40.50.100">
    <property type="match status" value="1"/>
</dbReference>
<evidence type="ECO:0000259" key="7">
    <source>
        <dbReference type="PROSITE" id="PS50893"/>
    </source>
</evidence>
<dbReference type="Proteomes" id="UP000494216">
    <property type="component" value="Unassembled WGS sequence"/>
</dbReference>
<dbReference type="SMART" id="SM00382">
    <property type="entry name" value="AAA"/>
    <property type="match status" value="1"/>
</dbReference>
<dbReference type="GO" id="GO:0016887">
    <property type="term" value="F:ATP hydrolysis activity"/>
    <property type="evidence" value="ECO:0007669"/>
    <property type="project" value="InterPro"/>
</dbReference>
<feature type="domain" description="ABC transporter" evidence="7">
    <location>
        <begin position="4"/>
        <end position="235"/>
    </location>
</feature>
<comment type="caution">
    <text evidence="8">The sequence shown here is derived from an EMBL/GenBank/DDBJ whole genome shotgun (WGS) entry which is preliminary data.</text>
</comment>
<dbReference type="GO" id="GO:0005524">
    <property type="term" value="F:ATP binding"/>
    <property type="evidence" value="ECO:0007669"/>
    <property type="project" value="UniProtKB-KW"/>
</dbReference>
<dbReference type="Gene3D" id="3.40.50.300">
    <property type="entry name" value="P-loop containing nucleotide triphosphate hydrolases"/>
    <property type="match status" value="1"/>
</dbReference>